<evidence type="ECO:0000256" key="8">
    <source>
        <dbReference type="PROSITE-ProRule" id="PRU00409"/>
    </source>
</evidence>
<dbReference type="AlphaFoldDB" id="A0A077LWF1"/>
<dbReference type="Pfam" id="PF02785">
    <property type="entry name" value="Biotin_carb_C"/>
    <property type="match status" value="1"/>
</dbReference>
<dbReference type="InterPro" id="IPR011763">
    <property type="entry name" value="COA_CT_C"/>
</dbReference>
<keyword evidence="6" id="KW-0092">Biotin</keyword>
<comment type="caution">
    <text evidence="14">The sequence shown here is derived from an EMBL/GenBank/DDBJ whole genome shotgun (WGS) entry which is preliminary data.</text>
</comment>
<dbReference type="InterPro" id="IPR016185">
    <property type="entry name" value="PreATP-grasp_dom_sf"/>
</dbReference>
<evidence type="ECO:0000256" key="1">
    <source>
        <dbReference type="ARBA" id="ARBA00001953"/>
    </source>
</evidence>
<dbReference type="SUPFAM" id="SSF51230">
    <property type="entry name" value="Single hybrid motif"/>
    <property type="match status" value="1"/>
</dbReference>
<evidence type="ECO:0000313" key="15">
    <source>
        <dbReference type="Proteomes" id="UP000035721"/>
    </source>
</evidence>
<dbReference type="InterPro" id="IPR050856">
    <property type="entry name" value="Biotin_carboxylase_complex"/>
</dbReference>
<dbReference type="PROSITE" id="PS50968">
    <property type="entry name" value="BIOTINYL_LIPOYL"/>
    <property type="match status" value="1"/>
</dbReference>
<dbReference type="STRING" id="1194083.BN12_120011"/>
<dbReference type="PANTHER" id="PTHR18866">
    <property type="entry name" value="CARBOXYLASE:PYRUVATE/ACETYL-COA/PROPIONYL-COA CARBOXYLASE"/>
    <property type="match status" value="1"/>
</dbReference>
<dbReference type="InterPro" id="IPR013815">
    <property type="entry name" value="ATP_grasp_subdomain_1"/>
</dbReference>
<dbReference type="InterPro" id="IPR034733">
    <property type="entry name" value="AcCoA_carboxyl_beta"/>
</dbReference>
<protein>
    <submittedName>
        <fullName evidence="14">Biotin carboxylase</fullName>
        <ecNumber evidence="14">6.3.4.14</ecNumber>
    </submittedName>
</protein>
<dbReference type="PROSITE" id="PS50979">
    <property type="entry name" value="BC"/>
    <property type="match status" value="1"/>
</dbReference>
<dbReference type="Pfam" id="PF00364">
    <property type="entry name" value="Biotin_lipoyl"/>
    <property type="match status" value="1"/>
</dbReference>
<evidence type="ECO:0000259" key="12">
    <source>
        <dbReference type="PROSITE" id="PS50980"/>
    </source>
</evidence>
<dbReference type="EMBL" id="CAJB01000024">
    <property type="protein sequence ID" value="CCH76329.1"/>
    <property type="molecule type" value="Genomic_DNA"/>
</dbReference>
<feature type="domain" description="ATP-grasp" evidence="10">
    <location>
        <begin position="130"/>
        <end position="320"/>
    </location>
</feature>
<evidence type="ECO:0000313" key="14">
    <source>
        <dbReference type="EMBL" id="CCH76329.1"/>
    </source>
</evidence>
<dbReference type="GO" id="GO:0005524">
    <property type="term" value="F:ATP binding"/>
    <property type="evidence" value="ECO:0007669"/>
    <property type="project" value="UniProtKB-UniRule"/>
</dbReference>
<feature type="domain" description="CoA carboxyltransferase N-terminal" evidence="12">
    <location>
        <begin position="558"/>
        <end position="824"/>
    </location>
</feature>
<evidence type="ECO:0000256" key="2">
    <source>
        <dbReference type="ARBA" id="ARBA00004956"/>
    </source>
</evidence>
<name>A0A077LWF1_9MICO</name>
<evidence type="ECO:0000259" key="9">
    <source>
        <dbReference type="PROSITE" id="PS50968"/>
    </source>
</evidence>
<dbReference type="FunFam" id="2.40.50.100:FF:000003">
    <property type="entry name" value="Acetyl-CoA carboxylase biotin carboxyl carrier protein"/>
    <property type="match status" value="1"/>
</dbReference>
<dbReference type="EC" id="6.3.4.14" evidence="14"/>
<accession>A0A077LWF1</accession>
<keyword evidence="7" id="KW-0511">Multifunctional enzyme</keyword>
<dbReference type="PANTHER" id="PTHR18866:SF33">
    <property type="entry name" value="METHYLCROTONOYL-COA CARBOXYLASE SUBUNIT ALPHA, MITOCHONDRIAL-RELATED"/>
    <property type="match status" value="1"/>
</dbReference>
<keyword evidence="3 14" id="KW-0436">Ligase</keyword>
<dbReference type="UniPathway" id="UPA00655">
    <property type="reaction ID" value="UER00711"/>
</dbReference>
<evidence type="ECO:0000256" key="5">
    <source>
        <dbReference type="ARBA" id="ARBA00022840"/>
    </source>
</evidence>
<organism evidence="14 15">
    <name type="scientific">Nostocoides japonicum T1-X7</name>
    <dbReference type="NCBI Taxonomy" id="1194083"/>
    <lineage>
        <taxon>Bacteria</taxon>
        <taxon>Bacillati</taxon>
        <taxon>Actinomycetota</taxon>
        <taxon>Actinomycetes</taxon>
        <taxon>Micrococcales</taxon>
        <taxon>Intrasporangiaceae</taxon>
        <taxon>Nostocoides</taxon>
    </lineage>
</organism>
<comment type="cofactor">
    <cofactor evidence="1">
        <name>biotin</name>
        <dbReference type="ChEBI" id="CHEBI:57586"/>
    </cofactor>
</comment>
<comment type="pathway">
    <text evidence="2">Lipid metabolism; malonyl-CoA biosynthesis; malonyl-CoA from acetyl-CoA: step 1/1.</text>
</comment>
<dbReference type="InterPro" id="IPR005479">
    <property type="entry name" value="CPAse_ATP-bd"/>
</dbReference>
<dbReference type="InterPro" id="IPR011761">
    <property type="entry name" value="ATP-grasp"/>
</dbReference>
<dbReference type="SUPFAM" id="SSF52440">
    <property type="entry name" value="PreATP-grasp domain"/>
    <property type="match status" value="1"/>
</dbReference>
<sequence>MTTPPAPGSPMPASRVLVANRGEIAIRVCTAAHAVGLVPVAVTTADEPGALHARHADVAVPLPGTGVAAYLDVEAVVAAAREAGAQLLHPGYGFLSESAELARACERAGVGFVGPSPEVLVALGDKREARARAERLGIPVLRGASSVAAARALLADAGGVMVKAAHGGGGRGMRPVRDVASLAAEWDRASSEAGRSFGQATVYAEELLDGARHIEVQVAGDGATAVAVGDRDCSVQRRRQKVLEIAPAVTVPREVRGELADAAERLAGDVGLRGVATVEFLVAPGRWVFLEVNPRIQVEHPVTEEVAGVDLVAAQLRLALGARLADVGLAGRPAERGIAVETRVCAERVEPDGSTIATSGRVTACDLPGGPGVRVDTWLRTGAEVTGRYDPLLAKVITHAPAGSTLEEAIDRQRSALADVLVTGVATNTDFLDRVLAHDVVRGGAATTTFVDDHLADLVTPPVDADDTHDIVAPMVGTVLEVRVRPGDRVQRHDEVVLLEAMKMEHVLRAPHAGTVAEVRSEPGATVSAGEPLVVMAADDSAVVEEVEEEVVDLDAVRADLESVRARHRVTLDEARPEAVAKRHATGRRTARENLAHLLDDGSFREYGALAIAAQRRRRHVDDLVLRTPADGIVTGVGDVNGTRGVENPACAVLAYDYTVMAGTQGYLNHKKTDRMLELARDRRLPVVLFAEGGGGRPGDTDTTSVSGLDVPTFATMASLHEVVPTVGIVAGRCFAGNAALLGCCDVVIAARDANIGMGGPAMIEGGGLGAYAPEDIGPAAVQHANGVVDVLVDDEAAAVEVAQRYLAYVQQPHLAGEHAAADPRLLRHLVPENRRRAYDIRGVVRALADEGSVLELRDGFGAGIVTALARLGGRAVGVVANNPEHLGGAIDADAADKMARFLGLCERYRLPVVSLCDTPGFMVGPASEEEATVRRFADLFVAGARLTVPVVAVVVRKGYGLGAQAMATGSFRQPVATLAWPTGEVGAMGLEGAVRLGYRRELEAEPTAEARQRRYDELVAAAYEAGRATNAAQAFELDAVIDPAETPAWIRTALEEHPSGPAGRPTPRRTP</sequence>
<dbReference type="InterPro" id="IPR011053">
    <property type="entry name" value="Single_hybrid_motif"/>
</dbReference>
<keyword evidence="5 8" id="KW-0067">ATP-binding</keyword>
<evidence type="ECO:0000259" key="13">
    <source>
        <dbReference type="PROSITE" id="PS50989"/>
    </source>
</evidence>
<dbReference type="Proteomes" id="UP000035721">
    <property type="component" value="Unassembled WGS sequence"/>
</dbReference>
<dbReference type="InterPro" id="IPR005481">
    <property type="entry name" value="BC-like_N"/>
</dbReference>
<dbReference type="InterPro" id="IPR000089">
    <property type="entry name" value="Biotin_lipoyl"/>
</dbReference>
<dbReference type="PROSITE" id="PS50980">
    <property type="entry name" value="COA_CT_NTER"/>
    <property type="match status" value="1"/>
</dbReference>
<dbReference type="InterPro" id="IPR011054">
    <property type="entry name" value="Rudment_hybrid_motif"/>
</dbReference>
<dbReference type="CDD" id="cd06850">
    <property type="entry name" value="biotinyl_domain"/>
    <property type="match status" value="1"/>
</dbReference>
<dbReference type="InterPro" id="IPR029045">
    <property type="entry name" value="ClpP/crotonase-like_dom_sf"/>
</dbReference>
<evidence type="ECO:0000259" key="10">
    <source>
        <dbReference type="PROSITE" id="PS50975"/>
    </source>
</evidence>
<feature type="domain" description="CoA carboxyltransferase C-terminal" evidence="13">
    <location>
        <begin position="823"/>
        <end position="1061"/>
    </location>
</feature>
<dbReference type="SUPFAM" id="SSF51246">
    <property type="entry name" value="Rudiment single hybrid motif"/>
    <property type="match status" value="1"/>
</dbReference>
<dbReference type="SUPFAM" id="SSF56059">
    <property type="entry name" value="Glutathione synthetase ATP-binding domain-like"/>
    <property type="match status" value="1"/>
</dbReference>
<evidence type="ECO:0000256" key="7">
    <source>
        <dbReference type="ARBA" id="ARBA00023268"/>
    </source>
</evidence>
<dbReference type="InterPro" id="IPR011762">
    <property type="entry name" value="COA_CT_N"/>
</dbReference>
<dbReference type="PROSITE" id="PS00867">
    <property type="entry name" value="CPSASE_2"/>
    <property type="match status" value="1"/>
</dbReference>
<dbReference type="InterPro" id="IPR011764">
    <property type="entry name" value="Biotin_carboxylation_dom"/>
</dbReference>
<evidence type="ECO:0000256" key="6">
    <source>
        <dbReference type="ARBA" id="ARBA00023267"/>
    </source>
</evidence>
<dbReference type="GO" id="GO:0046872">
    <property type="term" value="F:metal ion binding"/>
    <property type="evidence" value="ECO:0007669"/>
    <property type="project" value="InterPro"/>
</dbReference>
<proteinExistence type="predicted"/>
<dbReference type="PROSITE" id="PS50975">
    <property type="entry name" value="ATP_GRASP"/>
    <property type="match status" value="1"/>
</dbReference>
<feature type="domain" description="Biotin carboxylation" evidence="11">
    <location>
        <begin position="12"/>
        <end position="456"/>
    </location>
</feature>
<dbReference type="Gene3D" id="3.40.50.20">
    <property type="match status" value="1"/>
</dbReference>
<evidence type="ECO:0000256" key="3">
    <source>
        <dbReference type="ARBA" id="ARBA00022598"/>
    </source>
</evidence>
<dbReference type="Pfam" id="PF01039">
    <property type="entry name" value="Carboxyl_trans"/>
    <property type="match status" value="1"/>
</dbReference>
<dbReference type="Gene3D" id="2.40.50.100">
    <property type="match status" value="1"/>
</dbReference>
<keyword evidence="4 8" id="KW-0547">Nucleotide-binding</keyword>
<dbReference type="SUPFAM" id="SSF52096">
    <property type="entry name" value="ClpP/crotonase"/>
    <property type="match status" value="2"/>
</dbReference>
<keyword evidence="15" id="KW-1185">Reference proteome</keyword>
<feature type="domain" description="Lipoyl-binding" evidence="9">
    <location>
        <begin position="462"/>
        <end position="537"/>
    </location>
</feature>
<dbReference type="SMART" id="SM00878">
    <property type="entry name" value="Biotin_carb_C"/>
    <property type="match status" value="1"/>
</dbReference>
<gene>
    <name evidence="14" type="primary">accC</name>
    <name evidence="14" type="ORF">BN12_120011</name>
</gene>
<dbReference type="GO" id="GO:0004075">
    <property type="term" value="F:biotin carboxylase activity"/>
    <property type="evidence" value="ECO:0007669"/>
    <property type="project" value="UniProtKB-EC"/>
</dbReference>
<evidence type="ECO:0000259" key="11">
    <source>
        <dbReference type="PROSITE" id="PS50979"/>
    </source>
</evidence>
<dbReference type="GO" id="GO:2001295">
    <property type="term" value="P:malonyl-CoA biosynthetic process"/>
    <property type="evidence" value="ECO:0007669"/>
    <property type="project" value="UniProtKB-UniPathway"/>
</dbReference>
<dbReference type="InterPro" id="IPR005482">
    <property type="entry name" value="Biotin_COase_C"/>
</dbReference>
<dbReference type="PROSITE" id="PS50989">
    <property type="entry name" value="COA_CT_CTER"/>
    <property type="match status" value="1"/>
</dbReference>
<dbReference type="Gene3D" id="3.30.470.20">
    <property type="entry name" value="ATP-grasp fold, B domain"/>
    <property type="match status" value="1"/>
</dbReference>
<evidence type="ECO:0000256" key="4">
    <source>
        <dbReference type="ARBA" id="ARBA00022741"/>
    </source>
</evidence>
<dbReference type="Gene3D" id="3.90.226.10">
    <property type="entry name" value="2-enoyl-CoA Hydratase, Chain A, domain 1"/>
    <property type="match status" value="2"/>
</dbReference>
<dbReference type="Pfam" id="PF02786">
    <property type="entry name" value="CPSase_L_D2"/>
    <property type="match status" value="1"/>
</dbReference>
<reference evidence="14 15" key="1">
    <citation type="journal article" date="2013" name="ISME J.">
        <title>A metabolic model for members of the genus Tetrasphaera involved in enhanced biological phosphorus removal.</title>
        <authorList>
            <person name="Kristiansen R."/>
            <person name="Nguyen H.T.T."/>
            <person name="Saunders A.M."/>
            <person name="Nielsen J.L."/>
            <person name="Wimmer R."/>
            <person name="Le V.Q."/>
            <person name="McIlroy S.J."/>
            <person name="Petrovski S."/>
            <person name="Seviour R.J."/>
            <person name="Calteau A."/>
            <person name="Nielsen K.L."/>
            <person name="Nielsen P.H."/>
        </authorList>
    </citation>
    <scope>NUCLEOTIDE SEQUENCE [LARGE SCALE GENOMIC DNA]</scope>
    <source>
        <strain evidence="14 15">T1-X7</strain>
    </source>
</reference>
<dbReference type="Pfam" id="PF00289">
    <property type="entry name" value="Biotin_carb_N"/>
    <property type="match status" value="1"/>
</dbReference>
<dbReference type="Gene3D" id="3.30.1490.20">
    <property type="entry name" value="ATP-grasp fold, A domain"/>
    <property type="match status" value="1"/>
</dbReference>